<accession>A0ACC1H8A7</accession>
<dbReference type="EMBL" id="JAMZIH010008202">
    <property type="protein sequence ID" value="KAJ1672547.1"/>
    <property type="molecule type" value="Genomic_DNA"/>
</dbReference>
<feature type="non-terminal residue" evidence="1">
    <location>
        <position position="55"/>
    </location>
</feature>
<protein>
    <submittedName>
        <fullName evidence="1">Uncharacterized protein</fullName>
    </submittedName>
</protein>
<reference evidence="1" key="1">
    <citation type="submission" date="2022-06" db="EMBL/GenBank/DDBJ databases">
        <title>Phylogenomic reconstructions and comparative analyses of Kickxellomycotina fungi.</title>
        <authorList>
            <person name="Reynolds N.K."/>
            <person name="Stajich J.E."/>
            <person name="Barry K."/>
            <person name="Grigoriev I.V."/>
            <person name="Crous P."/>
            <person name="Smith M.E."/>
        </authorList>
    </citation>
    <scope>NUCLEOTIDE SEQUENCE</scope>
    <source>
        <strain evidence="1">RSA 2271</strain>
    </source>
</reference>
<proteinExistence type="predicted"/>
<evidence type="ECO:0000313" key="1">
    <source>
        <dbReference type="EMBL" id="KAJ1672547.1"/>
    </source>
</evidence>
<organism evidence="1 2">
    <name type="scientific">Spiromyces aspiralis</name>
    <dbReference type="NCBI Taxonomy" id="68401"/>
    <lineage>
        <taxon>Eukaryota</taxon>
        <taxon>Fungi</taxon>
        <taxon>Fungi incertae sedis</taxon>
        <taxon>Zoopagomycota</taxon>
        <taxon>Kickxellomycotina</taxon>
        <taxon>Kickxellomycetes</taxon>
        <taxon>Kickxellales</taxon>
        <taxon>Kickxellaceae</taxon>
        <taxon>Spiromyces</taxon>
    </lineage>
</organism>
<sequence>MSGYDVNRLLADDILQGPGVPAGSLDILSGLDLSAAPGFVAEPFIKPPIDIDFSF</sequence>
<keyword evidence="2" id="KW-1185">Reference proteome</keyword>
<gene>
    <name evidence="1" type="ORF">EV182_006969</name>
</gene>
<name>A0ACC1H8A7_9FUNG</name>
<evidence type="ECO:0000313" key="2">
    <source>
        <dbReference type="Proteomes" id="UP001145114"/>
    </source>
</evidence>
<dbReference type="Proteomes" id="UP001145114">
    <property type="component" value="Unassembled WGS sequence"/>
</dbReference>
<comment type="caution">
    <text evidence="1">The sequence shown here is derived from an EMBL/GenBank/DDBJ whole genome shotgun (WGS) entry which is preliminary data.</text>
</comment>